<dbReference type="EMBL" id="LXQA010544422">
    <property type="protein sequence ID" value="MCI58330.1"/>
    <property type="molecule type" value="Genomic_DNA"/>
</dbReference>
<organism evidence="2 3">
    <name type="scientific">Trifolium medium</name>
    <dbReference type="NCBI Taxonomy" id="97028"/>
    <lineage>
        <taxon>Eukaryota</taxon>
        <taxon>Viridiplantae</taxon>
        <taxon>Streptophyta</taxon>
        <taxon>Embryophyta</taxon>
        <taxon>Tracheophyta</taxon>
        <taxon>Spermatophyta</taxon>
        <taxon>Magnoliopsida</taxon>
        <taxon>eudicotyledons</taxon>
        <taxon>Gunneridae</taxon>
        <taxon>Pentapetalae</taxon>
        <taxon>rosids</taxon>
        <taxon>fabids</taxon>
        <taxon>Fabales</taxon>
        <taxon>Fabaceae</taxon>
        <taxon>Papilionoideae</taxon>
        <taxon>50 kb inversion clade</taxon>
        <taxon>NPAAA clade</taxon>
        <taxon>Hologalegina</taxon>
        <taxon>IRL clade</taxon>
        <taxon>Trifolieae</taxon>
        <taxon>Trifolium</taxon>
    </lineage>
</organism>
<evidence type="ECO:0000313" key="2">
    <source>
        <dbReference type="EMBL" id="MCI58330.1"/>
    </source>
</evidence>
<evidence type="ECO:0000256" key="1">
    <source>
        <dbReference type="SAM" id="MobiDB-lite"/>
    </source>
</evidence>
<dbReference type="Proteomes" id="UP000265520">
    <property type="component" value="Unassembled WGS sequence"/>
</dbReference>
<evidence type="ECO:0000313" key="3">
    <source>
        <dbReference type="Proteomes" id="UP000265520"/>
    </source>
</evidence>
<sequence length="62" mass="7313">MATGEVTFRMDDKEITVNVNQIADQQEEHTECFQLDFFEELEEDEHHRPHPGIEQVLVQSIE</sequence>
<protein>
    <submittedName>
        <fullName evidence="2">Uncharacterized protein</fullName>
    </submittedName>
</protein>
<name>A0A392TDM6_9FABA</name>
<accession>A0A392TDM6</accession>
<feature type="region of interest" description="Disordered" evidence="1">
    <location>
        <begin position="43"/>
        <end position="62"/>
    </location>
</feature>
<comment type="caution">
    <text evidence="2">The sequence shown here is derived from an EMBL/GenBank/DDBJ whole genome shotgun (WGS) entry which is preliminary data.</text>
</comment>
<reference evidence="2 3" key="1">
    <citation type="journal article" date="2018" name="Front. Plant Sci.">
        <title>Red Clover (Trifolium pratense) and Zigzag Clover (T. medium) - A Picture of Genomic Similarities and Differences.</title>
        <authorList>
            <person name="Dluhosova J."/>
            <person name="Istvanek J."/>
            <person name="Nedelnik J."/>
            <person name="Repkova J."/>
        </authorList>
    </citation>
    <scope>NUCLEOTIDE SEQUENCE [LARGE SCALE GENOMIC DNA]</scope>
    <source>
        <strain evidence="3">cv. 10/8</strain>
        <tissue evidence="2">Leaf</tissue>
    </source>
</reference>
<feature type="non-terminal residue" evidence="2">
    <location>
        <position position="62"/>
    </location>
</feature>
<proteinExistence type="predicted"/>
<dbReference type="AlphaFoldDB" id="A0A392TDM6"/>
<keyword evidence="3" id="KW-1185">Reference proteome</keyword>